<keyword evidence="1" id="KW-1133">Transmembrane helix</keyword>
<feature type="transmembrane region" description="Helical" evidence="1">
    <location>
        <begin position="35"/>
        <end position="60"/>
    </location>
</feature>
<feature type="chain" id="PRO_5043934433" evidence="2">
    <location>
        <begin position="20"/>
        <end position="185"/>
    </location>
</feature>
<keyword evidence="1" id="KW-0812">Transmembrane</keyword>
<sequence>MRLGTTVCLVVLVASLCDGIVVFPDAVAEQGLFPFPLYIGGLPVHVAVMFLGFYGALWIGSWAGKAKIEKEFYYDEYEEEYAFEPHFRSGRGLEQTESEMRHTMTKTLRRIDVDKCLEKLVCYLEEQNDRLQEEDVLLKLFPVTRCKFSVFPRCTATGEQLRELLRYYQSVEMKRTLGVLEKGKL</sequence>
<accession>A0AAW0T8Y8</accession>
<feature type="signal peptide" evidence="2">
    <location>
        <begin position="1"/>
        <end position="19"/>
    </location>
</feature>
<evidence type="ECO:0000313" key="3">
    <source>
        <dbReference type="EMBL" id="KAK8384088.1"/>
    </source>
</evidence>
<gene>
    <name evidence="3" type="ORF">O3P69_016069</name>
</gene>
<proteinExistence type="predicted"/>
<dbReference type="AlphaFoldDB" id="A0AAW0T8Y8"/>
<protein>
    <submittedName>
        <fullName evidence="3">Uncharacterized protein</fullName>
    </submittedName>
</protein>
<reference evidence="3 4" key="1">
    <citation type="submission" date="2023-03" db="EMBL/GenBank/DDBJ databases">
        <title>High-quality genome of Scylla paramamosain provides insights in environmental adaptation.</title>
        <authorList>
            <person name="Zhang L."/>
        </authorList>
    </citation>
    <scope>NUCLEOTIDE SEQUENCE [LARGE SCALE GENOMIC DNA]</scope>
    <source>
        <strain evidence="3">LZ_2023a</strain>
        <tissue evidence="3">Muscle</tissue>
    </source>
</reference>
<evidence type="ECO:0000313" key="4">
    <source>
        <dbReference type="Proteomes" id="UP001487740"/>
    </source>
</evidence>
<keyword evidence="1" id="KW-0472">Membrane</keyword>
<name>A0AAW0T8Y8_SCYPA</name>
<organism evidence="3 4">
    <name type="scientific">Scylla paramamosain</name>
    <name type="common">Mud crab</name>
    <dbReference type="NCBI Taxonomy" id="85552"/>
    <lineage>
        <taxon>Eukaryota</taxon>
        <taxon>Metazoa</taxon>
        <taxon>Ecdysozoa</taxon>
        <taxon>Arthropoda</taxon>
        <taxon>Crustacea</taxon>
        <taxon>Multicrustacea</taxon>
        <taxon>Malacostraca</taxon>
        <taxon>Eumalacostraca</taxon>
        <taxon>Eucarida</taxon>
        <taxon>Decapoda</taxon>
        <taxon>Pleocyemata</taxon>
        <taxon>Brachyura</taxon>
        <taxon>Eubrachyura</taxon>
        <taxon>Portunoidea</taxon>
        <taxon>Portunidae</taxon>
        <taxon>Portuninae</taxon>
        <taxon>Scylla</taxon>
    </lineage>
</organism>
<dbReference type="EMBL" id="JARAKH010000036">
    <property type="protein sequence ID" value="KAK8384088.1"/>
    <property type="molecule type" value="Genomic_DNA"/>
</dbReference>
<keyword evidence="4" id="KW-1185">Reference proteome</keyword>
<dbReference type="Proteomes" id="UP001487740">
    <property type="component" value="Unassembled WGS sequence"/>
</dbReference>
<evidence type="ECO:0000256" key="2">
    <source>
        <dbReference type="SAM" id="SignalP"/>
    </source>
</evidence>
<evidence type="ECO:0000256" key="1">
    <source>
        <dbReference type="SAM" id="Phobius"/>
    </source>
</evidence>
<keyword evidence="2" id="KW-0732">Signal</keyword>
<comment type="caution">
    <text evidence="3">The sequence shown here is derived from an EMBL/GenBank/DDBJ whole genome shotgun (WGS) entry which is preliminary data.</text>
</comment>